<evidence type="ECO:0008006" key="3">
    <source>
        <dbReference type="Google" id="ProtNLM"/>
    </source>
</evidence>
<dbReference type="RefSeq" id="WP_209888591.1">
    <property type="nucleotide sequence ID" value="NZ_JAGGMR010000001.1"/>
</dbReference>
<evidence type="ECO:0000313" key="1">
    <source>
        <dbReference type="EMBL" id="MBP2189623.1"/>
    </source>
</evidence>
<comment type="caution">
    <text evidence="1">The sequence shown here is derived from an EMBL/GenBank/DDBJ whole genome shotgun (WGS) entry which is preliminary data.</text>
</comment>
<sequence length="66" mass="7149">MTPPRISVLRLTSESTCVAPDIIRATVARSNVDLRPSLSESLTEMTELPARQRLRRIVGSGAVDSA</sequence>
<proteinExistence type="predicted"/>
<organism evidence="1 2">
    <name type="scientific">Nocardia goodfellowii</name>
    <dbReference type="NCBI Taxonomy" id="882446"/>
    <lineage>
        <taxon>Bacteria</taxon>
        <taxon>Bacillati</taxon>
        <taxon>Actinomycetota</taxon>
        <taxon>Actinomycetes</taxon>
        <taxon>Mycobacteriales</taxon>
        <taxon>Nocardiaceae</taxon>
        <taxon>Nocardia</taxon>
    </lineage>
</organism>
<name>A0ABS4QEV8_9NOCA</name>
<evidence type="ECO:0000313" key="2">
    <source>
        <dbReference type="Proteomes" id="UP001519325"/>
    </source>
</evidence>
<dbReference type="Proteomes" id="UP001519325">
    <property type="component" value="Unassembled WGS sequence"/>
</dbReference>
<reference evidence="1 2" key="1">
    <citation type="submission" date="2021-03" db="EMBL/GenBank/DDBJ databases">
        <title>Sequencing the genomes of 1000 actinobacteria strains.</title>
        <authorList>
            <person name="Klenk H.-P."/>
        </authorList>
    </citation>
    <scope>NUCLEOTIDE SEQUENCE [LARGE SCALE GENOMIC DNA]</scope>
    <source>
        <strain evidence="1 2">DSM 45516</strain>
    </source>
</reference>
<dbReference type="EMBL" id="JAGGMR010000001">
    <property type="protein sequence ID" value="MBP2189623.1"/>
    <property type="molecule type" value="Genomic_DNA"/>
</dbReference>
<gene>
    <name evidence="1" type="ORF">BJ987_002524</name>
</gene>
<keyword evidence="2" id="KW-1185">Reference proteome</keyword>
<protein>
    <recommendedName>
        <fullName evidence="3">FXSXX-COOH protein</fullName>
    </recommendedName>
</protein>
<accession>A0ABS4QEV8</accession>